<keyword evidence="4" id="KW-0963">Cytoplasm</keyword>
<organism evidence="12 13">
    <name type="scientific">Paracoccus denitrificans</name>
    <dbReference type="NCBI Taxonomy" id="266"/>
    <lineage>
        <taxon>Bacteria</taxon>
        <taxon>Pseudomonadati</taxon>
        <taxon>Pseudomonadota</taxon>
        <taxon>Alphaproteobacteria</taxon>
        <taxon>Rhodobacterales</taxon>
        <taxon>Paracoccaceae</taxon>
        <taxon>Paracoccus</taxon>
    </lineage>
</organism>
<dbReference type="Gene3D" id="3.90.1200.10">
    <property type="match status" value="1"/>
</dbReference>
<evidence type="ECO:0000313" key="13">
    <source>
        <dbReference type="Proteomes" id="UP000315344"/>
    </source>
</evidence>
<dbReference type="NCBIfam" id="TIGR00150">
    <property type="entry name" value="T6A_YjeE"/>
    <property type="match status" value="1"/>
</dbReference>
<dbReference type="GO" id="GO:0046872">
    <property type="term" value="F:metal ion binding"/>
    <property type="evidence" value="ECO:0007669"/>
    <property type="project" value="UniProtKB-KW"/>
</dbReference>
<keyword evidence="7" id="KW-0547">Nucleotide-binding</keyword>
<dbReference type="GO" id="GO:0005737">
    <property type="term" value="C:cytoplasm"/>
    <property type="evidence" value="ECO:0007669"/>
    <property type="project" value="UniProtKB-SubCell"/>
</dbReference>
<dbReference type="InterPro" id="IPR002575">
    <property type="entry name" value="Aminoglycoside_PTrfase"/>
</dbReference>
<proteinExistence type="inferred from homology"/>
<dbReference type="InterPro" id="IPR003442">
    <property type="entry name" value="T6A_TsaE"/>
</dbReference>
<evidence type="ECO:0000256" key="8">
    <source>
        <dbReference type="ARBA" id="ARBA00022840"/>
    </source>
</evidence>
<dbReference type="PANTHER" id="PTHR33540:SF2">
    <property type="entry name" value="TRNA THREONYLCARBAMOYLADENOSINE BIOSYNTHESIS PROTEIN TSAE"/>
    <property type="match status" value="1"/>
</dbReference>
<keyword evidence="12" id="KW-0808">Transferase</keyword>
<accession>A0A533I9N1</accession>
<evidence type="ECO:0000256" key="1">
    <source>
        <dbReference type="ARBA" id="ARBA00004496"/>
    </source>
</evidence>
<keyword evidence="5" id="KW-0819">tRNA processing</keyword>
<comment type="similarity">
    <text evidence="2">Belongs to the TsaE family.</text>
</comment>
<feature type="domain" description="Aminoglycoside phosphotransferase" evidence="11">
    <location>
        <begin position="168"/>
        <end position="391"/>
    </location>
</feature>
<keyword evidence="6" id="KW-0479">Metal-binding</keyword>
<evidence type="ECO:0000256" key="3">
    <source>
        <dbReference type="ARBA" id="ARBA00019010"/>
    </source>
</evidence>
<reference evidence="12 13" key="1">
    <citation type="journal article" date="2017" name="Nat. Commun.">
        <title>In situ click chemistry generation of cyclooxygenase-2 inhibitors.</title>
        <authorList>
            <person name="Bhardwaj A."/>
            <person name="Kaur J."/>
            <person name="Wuest M."/>
            <person name="Wuest F."/>
        </authorList>
    </citation>
    <scope>NUCLEOTIDE SEQUENCE [LARGE SCALE GENOMIC DNA]</scope>
    <source>
        <strain evidence="12">S2_012_000_R3_94</strain>
    </source>
</reference>
<evidence type="ECO:0000256" key="2">
    <source>
        <dbReference type="ARBA" id="ARBA00007599"/>
    </source>
</evidence>
<dbReference type="GO" id="GO:0002949">
    <property type="term" value="P:tRNA threonylcarbamoyladenosine modification"/>
    <property type="evidence" value="ECO:0007669"/>
    <property type="project" value="InterPro"/>
</dbReference>
<evidence type="ECO:0000256" key="10">
    <source>
        <dbReference type="ARBA" id="ARBA00032441"/>
    </source>
</evidence>
<dbReference type="Pfam" id="PF02367">
    <property type="entry name" value="TsaE"/>
    <property type="match status" value="1"/>
</dbReference>
<dbReference type="SUPFAM" id="SSF52540">
    <property type="entry name" value="P-loop containing nucleoside triphosphate hydrolases"/>
    <property type="match status" value="1"/>
</dbReference>
<evidence type="ECO:0000256" key="4">
    <source>
        <dbReference type="ARBA" id="ARBA00022490"/>
    </source>
</evidence>
<gene>
    <name evidence="12" type="primary">tsaE</name>
    <name evidence="12" type="ORF">DI616_09740</name>
</gene>
<sequence length="476" mass="51330">MAAAILTLTGDADLTTAFARALAPELRAGDTLLLEGPVGAGKSHFARALIRARLNSPTEDVPSPTFTLVQTYDASPPVWHADLYRLSDSAEIDELGILDAMPDAIMLIEWPDRIGPVPGALTLSLRPQDDPGLRQIALSGDPDLWARASRAAARARFTHSAGWADAEVSFLAGDASARRYFRLRRGDETAVLMDADAPTLATYVAMTDWLRSHGFHAPQIFAADSAAGLALIEDFGDAQIARVIEAEPAQAGPLYDRIAQLLARLAGLPPAPGIKALDGPEMARQVGMFADWYPGAVGADADAVAAAAQIAPAIEQLHAQLCADQAPVTALRDFHAENIILTPDNRLGLLDFQDAVAAHPAYDLVSVLHDARRDIPPEVETAALNRFLTDTGLDADRFRPAFGLVSAQRNLRIMGIFTRLCVAEGKPRYLEFMPHVWSLLTRALKAPELAGLAALVRRIPPPDADRIERIKVQCRR</sequence>
<dbReference type="EMBL" id="VAFL01000006">
    <property type="protein sequence ID" value="TKW66760.1"/>
    <property type="molecule type" value="Genomic_DNA"/>
</dbReference>
<evidence type="ECO:0000256" key="6">
    <source>
        <dbReference type="ARBA" id="ARBA00022723"/>
    </source>
</evidence>
<dbReference type="Gene3D" id="3.40.50.300">
    <property type="entry name" value="P-loop containing nucleotide triphosphate hydrolases"/>
    <property type="match status" value="1"/>
</dbReference>
<dbReference type="InterPro" id="IPR027417">
    <property type="entry name" value="P-loop_NTPase"/>
</dbReference>
<dbReference type="Proteomes" id="UP000315344">
    <property type="component" value="Unassembled WGS sequence"/>
</dbReference>
<dbReference type="Gene3D" id="3.30.200.20">
    <property type="entry name" value="Phosphorylase Kinase, domain 1"/>
    <property type="match status" value="1"/>
</dbReference>
<comment type="subcellular location">
    <subcellularLocation>
        <location evidence="1">Cytoplasm</location>
    </subcellularLocation>
</comment>
<evidence type="ECO:0000256" key="7">
    <source>
        <dbReference type="ARBA" id="ARBA00022741"/>
    </source>
</evidence>
<protein>
    <recommendedName>
        <fullName evidence="3">tRNA threonylcarbamoyladenosine biosynthesis protein TsaE</fullName>
    </recommendedName>
    <alternativeName>
        <fullName evidence="10">t(6)A37 threonylcarbamoyladenosine biosynthesis protein TsaE</fullName>
    </alternativeName>
</protein>
<dbReference type="GO" id="GO:0005524">
    <property type="term" value="F:ATP binding"/>
    <property type="evidence" value="ECO:0007669"/>
    <property type="project" value="UniProtKB-KW"/>
</dbReference>
<dbReference type="GO" id="GO:0016740">
    <property type="term" value="F:transferase activity"/>
    <property type="evidence" value="ECO:0007669"/>
    <property type="project" value="UniProtKB-KW"/>
</dbReference>
<comment type="caution">
    <text evidence="12">The sequence shown here is derived from an EMBL/GenBank/DDBJ whole genome shotgun (WGS) entry which is preliminary data.</text>
</comment>
<evidence type="ECO:0000259" key="11">
    <source>
        <dbReference type="Pfam" id="PF01636"/>
    </source>
</evidence>
<keyword evidence="9" id="KW-0460">Magnesium</keyword>
<evidence type="ECO:0000256" key="9">
    <source>
        <dbReference type="ARBA" id="ARBA00022842"/>
    </source>
</evidence>
<dbReference type="AlphaFoldDB" id="A0A533I9N1"/>
<keyword evidence="8" id="KW-0067">ATP-binding</keyword>
<evidence type="ECO:0000256" key="5">
    <source>
        <dbReference type="ARBA" id="ARBA00022694"/>
    </source>
</evidence>
<dbReference type="SUPFAM" id="SSF56112">
    <property type="entry name" value="Protein kinase-like (PK-like)"/>
    <property type="match status" value="1"/>
</dbReference>
<evidence type="ECO:0000313" key="12">
    <source>
        <dbReference type="EMBL" id="TKW66760.1"/>
    </source>
</evidence>
<dbReference type="PANTHER" id="PTHR33540">
    <property type="entry name" value="TRNA THREONYLCARBAMOYLADENOSINE BIOSYNTHESIS PROTEIN TSAE"/>
    <property type="match status" value="1"/>
</dbReference>
<name>A0A533I9N1_PARDE</name>
<dbReference type="InterPro" id="IPR011009">
    <property type="entry name" value="Kinase-like_dom_sf"/>
</dbReference>
<dbReference type="Pfam" id="PF01636">
    <property type="entry name" value="APH"/>
    <property type="match status" value="1"/>
</dbReference>